<evidence type="ECO:0000256" key="9">
    <source>
        <dbReference type="ARBA" id="ARBA00023163"/>
    </source>
</evidence>
<dbReference type="PROSITE" id="PS01204">
    <property type="entry name" value="REL_1"/>
    <property type="match status" value="1"/>
</dbReference>
<keyword evidence="8" id="KW-0010">Activator</keyword>
<evidence type="ECO:0000256" key="8">
    <source>
        <dbReference type="ARBA" id="ARBA00023159"/>
    </source>
</evidence>
<feature type="domain" description="RHD" evidence="13">
    <location>
        <begin position="26"/>
        <end position="215"/>
    </location>
</feature>
<evidence type="ECO:0000259" key="13">
    <source>
        <dbReference type="PROSITE" id="PS50254"/>
    </source>
</evidence>
<evidence type="ECO:0000256" key="3">
    <source>
        <dbReference type="ARBA" id="ARBA00022490"/>
    </source>
</evidence>
<evidence type="ECO:0000256" key="11">
    <source>
        <dbReference type="PROSITE-ProRule" id="PRU00023"/>
    </source>
</evidence>
<dbReference type="FunFam" id="2.60.40.10:FF:000046">
    <property type="entry name" value="Nuclear factor NF-kappa-B p105 subunit"/>
    <property type="match status" value="1"/>
</dbReference>
<feature type="repeat" description="ANK" evidence="11">
    <location>
        <begin position="585"/>
        <end position="618"/>
    </location>
</feature>
<dbReference type="InterPro" id="IPR033926">
    <property type="entry name" value="IPT_NFkappaB"/>
</dbReference>
<keyword evidence="6 11" id="KW-0040">ANK repeat</keyword>
<dbReference type="InterPro" id="IPR002110">
    <property type="entry name" value="Ankyrin_rpt"/>
</dbReference>
<dbReference type="Proteomes" id="UP000052976">
    <property type="component" value="Unassembled WGS sequence"/>
</dbReference>
<gene>
    <name evidence="14" type="ORF">N302_13435</name>
</gene>
<evidence type="ECO:0000256" key="6">
    <source>
        <dbReference type="ARBA" id="ARBA00023043"/>
    </source>
</evidence>
<dbReference type="Pfam" id="PF00023">
    <property type="entry name" value="Ank"/>
    <property type="match status" value="1"/>
</dbReference>
<dbReference type="InterPro" id="IPR011539">
    <property type="entry name" value="RHD_DNA_bind_dom"/>
</dbReference>
<dbReference type="AlphaFoldDB" id="A0A091ECT0"/>
<dbReference type="InterPro" id="IPR013783">
    <property type="entry name" value="Ig-like_fold"/>
</dbReference>
<feature type="repeat" description="ANK" evidence="11">
    <location>
        <begin position="551"/>
        <end position="583"/>
    </location>
</feature>
<feature type="region of interest" description="Disordered" evidence="12">
    <location>
        <begin position="362"/>
        <end position="386"/>
    </location>
</feature>
<feature type="region of interest" description="Disordered" evidence="12">
    <location>
        <begin position="653"/>
        <end position="673"/>
    </location>
</feature>
<name>A0A091ECT0_CORBR</name>
<keyword evidence="15" id="KW-1185">Reference proteome</keyword>
<keyword evidence="10" id="KW-0539">Nucleus</keyword>
<dbReference type="Pfam" id="PF16179">
    <property type="entry name" value="RHD_dimer"/>
    <property type="match status" value="1"/>
</dbReference>
<dbReference type="SUPFAM" id="SSF81296">
    <property type="entry name" value="E set domains"/>
    <property type="match status" value="1"/>
</dbReference>
<evidence type="ECO:0000256" key="10">
    <source>
        <dbReference type="ARBA" id="ARBA00023242"/>
    </source>
</evidence>
<dbReference type="PANTHER" id="PTHR24169">
    <property type="entry name" value="NUCLEAR FACTOR NF-KAPPA-B PROTEIN"/>
    <property type="match status" value="1"/>
</dbReference>
<feature type="repeat" description="ANK" evidence="11">
    <location>
        <begin position="480"/>
        <end position="512"/>
    </location>
</feature>
<dbReference type="Pfam" id="PF12796">
    <property type="entry name" value="Ank_2"/>
    <property type="match status" value="2"/>
</dbReference>
<dbReference type="PROSITE" id="PS50088">
    <property type="entry name" value="ANK_REPEAT"/>
    <property type="match status" value="6"/>
</dbReference>
<sequence>LDGIDYDDFSFGSHMMEQKEPLMETVEGPYLVIIEQPKQRGFRFRYGCEGPSHGGLPGASSEKGRKTYPTVKICNYTGMARIEVDLVTHSDPPRVHAHSLVGKQCNEAGNCVTVVGPKDMTAQFSNLGVLHVTKKNMMEIMKEKLKQQKMRNRNHLLTESELREIELEAKELKKVMDLSIVRLRFTAYLRDSSGNFTLALQPVISDPIHDSKSPGASNLKISRMDKTAGSVRGGDEVYLLCDKVQKDDIEVRFYEDDENGWQAFGDFSPTDVHKQYAIVFRTPPYHKPKIDRPVTVFLQLKRKRGGDVSDSKQFTYYPVVVGSLLLTHPLPCPAGGSLSFPYSPGLTYNSIYSPGPHPVGSYQGGMQMKGPEAEGPGSDRQAPAEESTYCKELQKHAQLCQLWMLALARRNAHALLDYSVTADPRMLLAVQRHLAASQDENGDTPLHLAIIHEQTAVIKQLIDVIVSIPSQQIINISNNLQQTPLHLAVITKQPQVVQLLLQARADPTLLDRYGNSLLHLALQAGDEEMLRTLLAHLGSASPYLLRLPNFHGLLPVHLAVKAKSLACLDMLVRTGADVNAVERQSGRTPLHLAVEMENLNMATHLVKKLGADVNSRTFSGNTPLHLAAGLGSPTLTKLLLKAGADVLCENDEPMSLSSSEASSDTDTDPEEQELAMDLGEPAPAAEHSTNPKLLTQGHWQAGHRQRRCHTSLDLTRSQKVREILLQASQQGPEAELPTAPQPGEQPLSPLLKSTIPRQGDTLLAARMGSLVSLLRSYELAGGSLGGLLEALDSMGLHNAVRMLHKTEALEKLQSTELKEDSAYGSESVEEE</sequence>
<dbReference type="CDD" id="cd01177">
    <property type="entry name" value="IPT_NFkappaB"/>
    <property type="match status" value="1"/>
</dbReference>
<dbReference type="SUPFAM" id="SSF49417">
    <property type="entry name" value="p53-like transcription factors"/>
    <property type="match status" value="1"/>
</dbReference>
<evidence type="ECO:0000313" key="14">
    <source>
        <dbReference type="EMBL" id="KFO54234.1"/>
    </source>
</evidence>
<dbReference type="InterPro" id="IPR014756">
    <property type="entry name" value="Ig_E-set"/>
</dbReference>
<dbReference type="PANTHER" id="PTHR24169:SF21">
    <property type="entry name" value="NUCLEAR FACTOR NF-KAPPA-B P100 SUBUNIT"/>
    <property type="match status" value="1"/>
</dbReference>
<organism evidence="14 15">
    <name type="scientific">Corvus brachyrhynchos</name>
    <name type="common">American crow</name>
    <dbReference type="NCBI Taxonomy" id="85066"/>
    <lineage>
        <taxon>Eukaryota</taxon>
        <taxon>Metazoa</taxon>
        <taxon>Chordata</taxon>
        <taxon>Craniata</taxon>
        <taxon>Vertebrata</taxon>
        <taxon>Euteleostomi</taxon>
        <taxon>Archelosauria</taxon>
        <taxon>Archosauria</taxon>
        <taxon>Dinosauria</taxon>
        <taxon>Saurischia</taxon>
        <taxon>Theropoda</taxon>
        <taxon>Coelurosauria</taxon>
        <taxon>Aves</taxon>
        <taxon>Neognathae</taxon>
        <taxon>Neoaves</taxon>
        <taxon>Telluraves</taxon>
        <taxon>Australaves</taxon>
        <taxon>Passeriformes</taxon>
        <taxon>Corvoidea</taxon>
        <taxon>Corvidae</taxon>
        <taxon>Corvus</taxon>
    </lineage>
</organism>
<dbReference type="Pfam" id="PF00554">
    <property type="entry name" value="RHD_DNA_bind"/>
    <property type="match status" value="1"/>
</dbReference>
<evidence type="ECO:0000256" key="5">
    <source>
        <dbReference type="ARBA" id="ARBA00023015"/>
    </source>
</evidence>
<feature type="non-terminal residue" evidence="14">
    <location>
        <position position="831"/>
    </location>
</feature>
<dbReference type="STRING" id="85066.A0A091ECT0"/>
<keyword evidence="7" id="KW-0238">DNA-binding</keyword>
<dbReference type="InterPro" id="IPR032397">
    <property type="entry name" value="RHD_dimer"/>
</dbReference>
<dbReference type="InterPro" id="IPR030492">
    <property type="entry name" value="RHD_CS"/>
</dbReference>
<dbReference type="FunFam" id="2.60.40.340:FF:000004">
    <property type="entry name" value="Nuclear factor NF-kappa-B p105 subunit isoform 1"/>
    <property type="match status" value="1"/>
</dbReference>
<dbReference type="GO" id="GO:0005634">
    <property type="term" value="C:nucleus"/>
    <property type="evidence" value="ECO:0007669"/>
    <property type="project" value="UniProtKB-SubCell"/>
</dbReference>
<keyword evidence="4" id="KW-0677">Repeat</keyword>
<feature type="non-terminal residue" evidence="14">
    <location>
        <position position="1"/>
    </location>
</feature>
<dbReference type="InterPro" id="IPR000451">
    <property type="entry name" value="NFkB/Dor"/>
</dbReference>
<protein>
    <submittedName>
        <fullName evidence="14">Nuclear factor NF-kappa-B p100 subunit</fullName>
    </submittedName>
</protein>
<dbReference type="PRINTS" id="PR00057">
    <property type="entry name" value="NFKBTNSCPFCT"/>
</dbReference>
<keyword evidence="5" id="KW-0805">Transcription regulation</keyword>
<dbReference type="SMART" id="SM00429">
    <property type="entry name" value="IPT"/>
    <property type="match status" value="1"/>
</dbReference>
<evidence type="ECO:0000256" key="12">
    <source>
        <dbReference type="SAM" id="MobiDB-lite"/>
    </source>
</evidence>
<evidence type="ECO:0000256" key="1">
    <source>
        <dbReference type="ARBA" id="ARBA00004123"/>
    </source>
</evidence>
<dbReference type="Gene3D" id="1.25.40.20">
    <property type="entry name" value="Ankyrin repeat-containing domain"/>
    <property type="match status" value="1"/>
</dbReference>
<comment type="subcellular location">
    <subcellularLocation>
        <location evidence="2">Cytoplasm</location>
    </subcellularLocation>
    <subcellularLocation>
        <location evidence="1">Nucleus</location>
    </subcellularLocation>
</comment>
<feature type="repeat" description="ANK" evidence="11">
    <location>
        <begin position="441"/>
        <end position="463"/>
    </location>
</feature>
<feature type="repeat" description="ANK" evidence="11">
    <location>
        <begin position="619"/>
        <end position="651"/>
    </location>
</feature>
<dbReference type="InterPro" id="IPR030497">
    <property type="entry name" value="NFkB_p100_RHD_N"/>
</dbReference>
<dbReference type="CDD" id="cd07934">
    <property type="entry name" value="RHD-n_NFkB2"/>
    <property type="match status" value="1"/>
</dbReference>
<dbReference type="Gene3D" id="2.60.40.340">
    <property type="entry name" value="Rel homology domain (RHD), DNA-binding domain"/>
    <property type="match status" value="1"/>
</dbReference>
<keyword evidence="3" id="KW-0963">Cytoplasm</keyword>
<evidence type="ECO:0000256" key="7">
    <source>
        <dbReference type="ARBA" id="ARBA00023125"/>
    </source>
</evidence>
<evidence type="ECO:0000313" key="15">
    <source>
        <dbReference type="Proteomes" id="UP000052976"/>
    </source>
</evidence>
<dbReference type="PROSITE" id="PS50297">
    <property type="entry name" value="ANK_REP_REGION"/>
    <property type="match status" value="6"/>
</dbReference>
<evidence type="ECO:0000256" key="2">
    <source>
        <dbReference type="ARBA" id="ARBA00004496"/>
    </source>
</evidence>
<dbReference type="SMART" id="SM00248">
    <property type="entry name" value="ANK"/>
    <property type="match status" value="6"/>
</dbReference>
<feature type="compositionally biased region" description="Low complexity" evidence="12">
    <location>
        <begin position="653"/>
        <end position="662"/>
    </location>
</feature>
<proteinExistence type="predicted"/>
<accession>A0A091ECT0</accession>
<dbReference type="Gene3D" id="2.60.40.10">
    <property type="entry name" value="Immunoglobulins"/>
    <property type="match status" value="1"/>
</dbReference>
<dbReference type="InterPro" id="IPR037059">
    <property type="entry name" value="RHD_DNA_bind_dom_sf"/>
</dbReference>
<dbReference type="GO" id="GO:0005737">
    <property type="term" value="C:cytoplasm"/>
    <property type="evidence" value="ECO:0007669"/>
    <property type="project" value="UniProtKB-SubCell"/>
</dbReference>
<dbReference type="InterPro" id="IPR008967">
    <property type="entry name" value="p53-like_TF_DNA-bd_sf"/>
</dbReference>
<dbReference type="InterPro" id="IPR002909">
    <property type="entry name" value="IPT_dom"/>
</dbReference>
<dbReference type="GO" id="GO:0000981">
    <property type="term" value="F:DNA-binding transcription factor activity, RNA polymerase II-specific"/>
    <property type="evidence" value="ECO:0007669"/>
    <property type="project" value="TreeGrafter"/>
</dbReference>
<reference evidence="14 15" key="1">
    <citation type="submission" date="2014-04" db="EMBL/GenBank/DDBJ databases">
        <title>Genome evolution of avian class.</title>
        <authorList>
            <person name="Zhang G."/>
            <person name="Li C."/>
        </authorList>
    </citation>
    <scope>NUCLEOTIDE SEQUENCE [LARGE SCALE GENOMIC DNA]</scope>
    <source>
        <strain evidence="14">BGI_N302</strain>
    </source>
</reference>
<evidence type="ECO:0000256" key="4">
    <source>
        <dbReference type="ARBA" id="ARBA00022737"/>
    </source>
</evidence>
<dbReference type="SUPFAM" id="SSF48403">
    <property type="entry name" value="Ankyrin repeat"/>
    <property type="match status" value="1"/>
</dbReference>
<dbReference type="EMBL" id="KK718105">
    <property type="protein sequence ID" value="KFO54234.1"/>
    <property type="molecule type" value="Genomic_DNA"/>
</dbReference>
<dbReference type="GO" id="GO:0000978">
    <property type="term" value="F:RNA polymerase II cis-regulatory region sequence-specific DNA binding"/>
    <property type="evidence" value="ECO:0007669"/>
    <property type="project" value="TreeGrafter"/>
</dbReference>
<keyword evidence="9" id="KW-0804">Transcription</keyword>
<dbReference type="InterPro" id="IPR036770">
    <property type="entry name" value="Ankyrin_rpt-contain_sf"/>
</dbReference>
<feature type="compositionally biased region" description="Acidic residues" evidence="12">
    <location>
        <begin position="663"/>
        <end position="673"/>
    </location>
</feature>
<feature type="repeat" description="ANK" evidence="11">
    <location>
        <begin position="513"/>
        <end position="534"/>
    </location>
</feature>
<dbReference type="PROSITE" id="PS50254">
    <property type="entry name" value="REL_2"/>
    <property type="match status" value="1"/>
</dbReference>